<evidence type="ECO:0000259" key="1">
    <source>
        <dbReference type="Pfam" id="PF07883"/>
    </source>
</evidence>
<dbReference type="PANTHER" id="PTHR36440:SF1">
    <property type="entry name" value="PUTATIVE (AFU_ORTHOLOGUE AFUA_8G07350)-RELATED"/>
    <property type="match status" value="1"/>
</dbReference>
<sequence>MMDSTKIAAEDRQLTVSLPDERVNVCIGSGTYSIVIKGADTAERFAMIDMWIPPGGGPMPHSHLCEETFYVMEGEVAVFCGETRTLAPTGSAMNIPSWAPHVFHNLSDKPARLMCTVSPAGLDRQFLEIGVRVATRTSPPPSVSAEQRAELMKKIPAIVEKYDGKVLPPDAFDHLMTPEEIQFLKDAEGA</sequence>
<gene>
    <name evidence="2" type="ORF">HDF16_000509</name>
</gene>
<dbReference type="InterPro" id="IPR014710">
    <property type="entry name" value="RmlC-like_jellyroll"/>
</dbReference>
<dbReference type="PANTHER" id="PTHR36440">
    <property type="entry name" value="PUTATIVE (AFU_ORTHOLOGUE AFUA_8G07350)-RELATED"/>
    <property type="match status" value="1"/>
</dbReference>
<dbReference type="AlphaFoldDB" id="A0A7W7Z9M6"/>
<dbReference type="SUPFAM" id="SSF51182">
    <property type="entry name" value="RmlC-like cupins"/>
    <property type="match status" value="1"/>
</dbReference>
<keyword evidence="3" id="KW-1185">Reference proteome</keyword>
<dbReference type="Gene3D" id="2.60.120.10">
    <property type="entry name" value="Jelly Rolls"/>
    <property type="match status" value="1"/>
</dbReference>
<dbReference type="InterPro" id="IPR053146">
    <property type="entry name" value="QDO-like"/>
</dbReference>
<dbReference type="InterPro" id="IPR013096">
    <property type="entry name" value="Cupin_2"/>
</dbReference>
<proteinExistence type="predicted"/>
<keyword evidence="2" id="KW-0223">Dioxygenase</keyword>
<organism evidence="2 3">
    <name type="scientific">Granulicella aggregans</name>
    <dbReference type="NCBI Taxonomy" id="474949"/>
    <lineage>
        <taxon>Bacteria</taxon>
        <taxon>Pseudomonadati</taxon>
        <taxon>Acidobacteriota</taxon>
        <taxon>Terriglobia</taxon>
        <taxon>Terriglobales</taxon>
        <taxon>Acidobacteriaceae</taxon>
        <taxon>Granulicella</taxon>
    </lineage>
</organism>
<dbReference type="InterPro" id="IPR011051">
    <property type="entry name" value="RmlC_Cupin_sf"/>
</dbReference>
<dbReference type="Proteomes" id="UP000540989">
    <property type="component" value="Unassembled WGS sequence"/>
</dbReference>
<feature type="domain" description="Cupin type-2" evidence="1">
    <location>
        <begin position="52"/>
        <end position="116"/>
    </location>
</feature>
<dbReference type="RefSeq" id="WP_184213581.1">
    <property type="nucleotide sequence ID" value="NZ_JACHIP010000001.1"/>
</dbReference>
<reference evidence="2 3" key="1">
    <citation type="submission" date="2020-08" db="EMBL/GenBank/DDBJ databases">
        <title>Genomic Encyclopedia of Type Strains, Phase IV (KMG-V): Genome sequencing to study the core and pangenomes of soil and plant-associated prokaryotes.</title>
        <authorList>
            <person name="Whitman W."/>
        </authorList>
    </citation>
    <scope>NUCLEOTIDE SEQUENCE [LARGE SCALE GENOMIC DNA]</scope>
    <source>
        <strain evidence="2 3">M8UP14</strain>
    </source>
</reference>
<protein>
    <submittedName>
        <fullName evidence="2">Quercetin dioxygenase-like cupin family protein</fullName>
    </submittedName>
</protein>
<name>A0A7W7Z9M6_9BACT</name>
<dbReference type="Pfam" id="PF07883">
    <property type="entry name" value="Cupin_2"/>
    <property type="match status" value="1"/>
</dbReference>
<keyword evidence="2" id="KW-0560">Oxidoreductase</keyword>
<dbReference type="GO" id="GO:0051213">
    <property type="term" value="F:dioxygenase activity"/>
    <property type="evidence" value="ECO:0007669"/>
    <property type="project" value="UniProtKB-KW"/>
</dbReference>
<dbReference type="EMBL" id="JACHIP010000001">
    <property type="protein sequence ID" value="MBB5055840.1"/>
    <property type="molecule type" value="Genomic_DNA"/>
</dbReference>
<evidence type="ECO:0000313" key="3">
    <source>
        <dbReference type="Proteomes" id="UP000540989"/>
    </source>
</evidence>
<accession>A0A7W7Z9M6</accession>
<evidence type="ECO:0000313" key="2">
    <source>
        <dbReference type="EMBL" id="MBB5055840.1"/>
    </source>
</evidence>
<comment type="caution">
    <text evidence="2">The sequence shown here is derived from an EMBL/GenBank/DDBJ whole genome shotgun (WGS) entry which is preliminary data.</text>
</comment>